<comment type="function">
    <text evidence="4">Catalyzes the complicated ring closure reaction between the two acyclic compounds 1-deoxy-D-xylulose-5-phosphate (DXP) and 3-amino-2-oxopropyl phosphate (1-amino-acetone-3-phosphate or AAP) to form pyridoxine 5'-phosphate (PNP) and inorganic phosphate.</text>
</comment>
<evidence type="ECO:0000313" key="7">
    <source>
        <dbReference type="Proteomes" id="UP000238823"/>
    </source>
</evidence>
<protein>
    <recommendedName>
        <fullName evidence="4 5">Pyridoxine 5'-phosphate synthase</fullName>
        <shortName evidence="4">PNP synthase</shortName>
        <ecNumber evidence="4 5">2.6.99.2</ecNumber>
    </recommendedName>
</protein>
<feature type="binding site" evidence="4">
    <location>
        <position position="45"/>
    </location>
    <ligand>
        <name>1-deoxy-D-xylulose 5-phosphate</name>
        <dbReference type="ChEBI" id="CHEBI:57792"/>
    </ligand>
</feature>
<dbReference type="RefSeq" id="WP_106090105.1">
    <property type="nucleotide sequence ID" value="NZ_PVNL01000057.1"/>
</dbReference>
<sequence length="245" mass="27010">MVRLSVNVNKVATVRNSRGGSVPSVVEAVDVCVRAGVPGITVHPREDQRHITAQDVVDVHEYLAPHRGRVEYNIEGDPRPELIDRVVELRPEQCTLVPVRPGEITSEAGWIPQRDRDLLSPCIARLKQAGVRVSLFVEPERAAIDWAAELGSDRVELYTEPFAQAYLRGRDDGLRSFERYVAAAEHAHALGLGINAGHDLDLDNLGLFATLPHLDEVSIGHALLSRAIFVGLEVVVREYLELLSA</sequence>
<evidence type="ECO:0000256" key="5">
    <source>
        <dbReference type="NCBIfam" id="TIGR00559"/>
    </source>
</evidence>
<dbReference type="EC" id="2.6.99.2" evidence="4 5"/>
<feature type="binding site" evidence="4">
    <location>
        <position position="199"/>
    </location>
    <ligand>
        <name>3-amino-2-oxopropyl phosphate</name>
        <dbReference type="ChEBI" id="CHEBI:57279"/>
    </ligand>
</feature>
<gene>
    <name evidence="4 6" type="primary">pdxJ</name>
    <name evidence="6" type="ORF">ENSA7_31150</name>
</gene>
<dbReference type="InterPro" id="IPR036130">
    <property type="entry name" value="Pyridoxine-5'_phos_synth"/>
</dbReference>
<feature type="site" description="Transition state stabilizer" evidence="4">
    <location>
        <position position="156"/>
    </location>
</feature>
<dbReference type="GO" id="GO:0033856">
    <property type="term" value="F:pyridoxine 5'-phosphate synthase activity"/>
    <property type="evidence" value="ECO:0007669"/>
    <property type="project" value="UniProtKB-UniRule"/>
</dbReference>
<dbReference type="InterPro" id="IPR013785">
    <property type="entry name" value="Aldolase_TIM"/>
</dbReference>
<evidence type="ECO:0000256" key="4">
    <source>
        <dbReference type="HAMAP-Rule" id="MF_00279"/>
    </source>
</evidence>
<feature type="active site" description="Proton acceptor" evidence="4">
    <location>
        <position position="75"/>
    </location>
</feature>
<dbReference type="SUPFAM" id="SSF63892">
    <property type="entry name" value="Pyridoxine 5'-phosphate synthase"/>
    <property type="match status" value="1"/>
</dbReference>
<dbReference type="PANTHER" id="PTHR30456">
    <property type="entry name" value="PYRIDOXINE 5'-PHOSPHATE SYNTHASE"/>
    <property type="match status" value="1"/>
</dbReference>
<dbReference type="GO" id="GO:0005829">
    <property type="term" value="C:cytosol"/>
    <property type="evidence" value="ECO:0007669"/>
    <property type="project" value="TreeGrafter"/>
</dbReference>
<dbReference type="Pfam" id="PF03740">
    <property type="entry name" value="PdxJ"/>
    <property type="match status" value="1"/>
</dbReference>
<evidence type="ECO:0000313" key="6">
    <source>
        <dbReference type="EMBL" id="PRQ07402.1"/>
    </source>
</evidence>
<dbReference type="Gene3D" id="3.20.20.70">
    <property type="entry name" value="Aldolase class I"/>
    <property type="match status" value="1"/>
</dbReference>
<dbReference type="PANTHER" id="PTHR30456:SF0">
    <property type="entry name" value="PYRIDOXINE 5'-PHOSPHATE SYNTHASE"/>
    <property type="match status" value="1"/>
</dbReference>
<comment type="caution">
    <text evidence="6">The sequence shown here is derived from an EMBL/GenBank/DDBJ whole genome shotgun (WGS) entry which is preliminary data.</text>
</comment>
<dbReference type="InterPro" id="IPR004569">
    <property type="entry name" value="PyrdxlP_synth_PdxJ"/>
</dbReference>
<dbReference type="AlphaFoldDB" id="A0A2S9YQR2"/>
<dbReference type="NCBIfam" id="TIGR00559">
    <property type="entry name" value="pdxJ"/>
    <property type="match status" value="1"/>
</dbReference>
<dbReference type="CDD" id="cd00003">
    <property type="entry name" value="PNPsynthase"/>
    <property type="match status" value="1"/>
</dbReference>
<keyword evidence="2 4" id="KW-0808">Transferase</keyword>
<name>A0A2S9YQR2_9BACT</name>
<comment type="subcellular location">
    <subcellularLocation>
        <location evidence="4">Cytoplasm</location>
    </subcellularLocation>
</comment>
<reference evidence="6 7" key="1">
    <citation type="submission" date="2018-03" db="EMBL/GenBank/DDBJ databases">
        <title>Draft Genome Sequences of the Obligatory Marine Myxobacteria Enhygromyxa salina SWB007.</title>
        <authorList>
            <person name="Poehlein A."/>
            <person name="Moghaddam J.A."/>
            <person name="Harms H."/>
            <person name="Alanjari M."/>
            <person name="Koenig G.M."/>
            <person name="Daniel R."/>
            <person name="Schaeberle T.F."/>
        </authorList>
    </citation>
    <scope>NUCLEOTIDE SEQUENCE [LARGE SCALE GENOMIC DNA]</scope>
    <source>
        <strain evidence="6 7">SWB007</strain>
    </source>
</reference>
<comment type="pathway">
    <text evidence="4">Cofactor biosynthesis; pyridoxine 5'-phosphate biosynthesis; pyridoxine 5'-phosphate from D-erythrose 4-phosphate: step 5/5.</text>
</comment>
<evidence type="ECO:0000256" key="1">
    <source>
        <dbReference type="ARBA" id="ARBA00022490"/>
    </source>
</evidence>
<dbReference type="EMBL" id="PVNL01000057">
    <property type="protein sequence ID" value="PRQ07402.1"/>
    <property type="molecule type" value="Genomic_DNA"/>
</dbReference>
<feature type="binding site" evidence="4">
    <location>
        <position position="7"/>
    </location>
    <ligand>
        <name>3-amino-2-oxopropyl phosphate</name>
        <dbReference type="ChEBI" id="CHEBI:57279"/>
    </ligand>
</feature>
<proteinExistence type="inferred from homology"/>
<evidence type="ECO:0000256" key="2">
    <source>
        <dbReference type="ARBA" id="ARBA00022679"/>
    </source>
</evidence>
<organism evidence="6 7">
    <name type="scientific">Enhygromyxa salina</name>
    <dbReference type="NCBI Taxonomy" id="215803"/>
    <lineage>
        <taxon>Bacteria</taxon>
        <taxon>Pseudomonadati</taxon>
        <taxon>Myxococcota</taxon>
        <taxon>Polyangia</taxon>
        <taxon>Nannocystales</taxon>
        <taxon>Nannocystaceae</taxon>
        <taxon>Enhygromyxa</taxon>
    </lineage>
</organism>
<comment type="subunit">
    <text evidence="4">Homooctamer; tetramer of dimers.</text>
</comment>
<dbReference type="UniPathway" id="UPA00244">
    <property type="reaction ID" value="UER00313"/>
</dbReference>
<keyword evidence="1 4" id="KW-0963">Cytoplasm</keyword>
<feature type="binding site" evidence="4">
    <location>
        <position position="18"/>
    </location>
    <ligand>
        <name>3-amino-2-oxopropyl phosphate</name>
        <dbReference type="ChEBI" id="CHEBI:57279"/>
    </ligand>
</feature>
<accession>A0A2S9YQR2</accession>
<dbReference type="GO" id="GO:0008615">
    <property type="term" value="P:pyridoxine biosynthetic process"/>
    <property type="evidence" value="ECO:0007669"/>
    <property type="project" value="UniProtKB-UniRule"/>
</dbReference>
<feature type="binding site" evidence="4">
    <location>
        <position position="105"/>
    </location>
    <ligand>
        <name>1-deoxy-D-xylulose 5-phosphate</name>
        <dbReference type="ChEBI" id="CHEBI:57792"/>
    </ligand>
</feature>
<dbReference type="NCBIfam" id="NF003626">
    <property type="entry name" value="PRK05265.1-4"/>
    <property type="match status" value="1"/>
</dbReference>
<comment type="catalytic activity">
    <reaction evidence="4">
        <text>3-amino-2-oxopropyl phosphate + 1-deoxy-D-xylulose 5-phosphate = pyridoxine 5'-phosphate + phosphate + 2 H2O + H(+)</text>
        <dbReference type="Rhea" id="RHEA:15265"/>
        <dbReference type="ChEBI" id="CHEBI:15377"/>
        <dbReference type="ChEBI" id="CHEBI:15378"/>
        <dbReference type="ChEBI" id="CHEBI:43474"/>
        <dbReference type="ChEBI" id="CHEBI:57279"/>
        <dbReference type="ChEBI" id="CHEBI:57792"/>
        <dbReference type="ChEBI" id="CHEBI:58589"/>
        <dbReference type="EC" id="2.6.99.2"/>
    </reaction>
</comment>
<feature type="binding site" evidence="4">
    <location>
        <begin position="220"/>
        <end position="221"/>
    </location>
    <ligand>
        <name>3-amino-2-oxopropyl phosphate</name>
        <dbReference type="ChEBI" id="CHEBI:57279"/>
    </ligand>
</feature>
<evidence type="ECO:0000256" key="3">
    <source>
        <dbReference type="ARBA" id="ARBA00023096"/>
    </source>
</evidence>
<keyword evidence="3 4" id="KW-0664">Pyridoxine biosynthesis</keyword>
<feature type="active site" description="Proton acceptor" evidence="4">
    <location>
        <position position="43"/>
    </location>
</feature>
<dbReference type="OrthoDB" id="9806590at2"/>
<feature type="binding site" evidence="4">
    <location>
        <position position="50"/>
    </location>
    <ligand>
        <name>1-deoxy-D-xylulose 5-phosphate</name>
        <dbReference type="ChEBI" id="CHEBI:57792"/>
    </ligand>
</feature>
<dbReference type="Proteomes" id="UP000238823">
    <property type="component" value="Unassembled WGS sequence"/>
</dbReference>
<feature type="active site" description="Proton donor" evidence="4">
    <location>
        <position position="198"/>
    </location>
</feature>
<dbReference type="NCBIfam" id="NF003625">
    <property type="entry name" value="PRK05265.1-3"/>
    <property type="match status" value="1"/>
</dbReference>
<comment type="caution">
    <text evidence="4">Lacks conserved residue(s) required for the propagation of feature annotation.</text>
</comment>
<comment type="similarity">
    <text evidence="4">Belongs to the PNP synthase family.</text>
</comment>
<dbReference type="HAMAP" id="MF_00279">
    <property type="entry name" value="PdxJ"/>
    <property type="match status" value="1"/>
</dbReference>